<dbReference type="SUPFAM" id="SSF109998">
    <property type="entry name" value="Triger factor/SurA peptide-binding domain-like"/>
    <property type="match status" value="1"/>
</dbReference>
<keyword evidence="15" id="KW-1185">Reference proteome</keyword>
<dbReference type="Gene3D" id="1.10.4030.10">
    <property type="entry name" value="Porin chaperone SurA, peptide-binding domain"/>
    <property type="match status" value="1"/>
</dbReference>
<evidence type="ECO:0000256" key="9">
    <source>
        <dbReference type="ARBA" id="ARBA00040743"/>
    </source>
</evidence>
<evidence type="ECO:0000256" key="2">
    <source>
        <dbReference type="ARBA" id="ARBA00022475"/>
    </source>
</evidence>
<keyword evidence="5 12" id="KW-1133">Transmembrane helix</keyword>
<dbReference type="PROSITE" id="PS01096">
    <property type="entry name" value="PPIC_PPIASE_1"/>
    <property type="match status" value="1"/>
</dbReference>
<feature type="transmembrane region" description="Helical" evidence="12">
    <location>
        <begin position="12"/>
        <end position="30"/>
    </location>
</feature>
<dbReference type="STRING" id="1122198.SAMN02745729_103233"/>
<dbReference type="PROSITE" id="PS50198">
    <property type="entry name" value="PPIC_PPIASE_2"/>
    <property type="match status" value="1"/>
</dbReference>
<evidence type="ECO:0000256" key="12">
    <source>
        <dbReference type="SAM" id="Phobius"/>
    </source>
</evidence>
<evidence type="ECO:0000256" key="6">
    <source>
        <dbReference type="ARBA" id="ARBA00023136"/>
    </source>
</evidence>
<keyword evidence="4 12" id="KW-0812">Transmembrane</keyword>
<evidence type="ECO:0000256" key="11">
    <source>
        <dbReference type="PROSITE-ProRule" id="PRU00278"/>
    </source>
</evidence>
<organism evidence="14 15">
    <name type="scientific">Marinobacterium iners DSM 11526</name>
    <dbReference type="NCBI Taxonomy" id="1122198"/>
    <lineage>
        <taxon>Bacteria</taxon>
        <taxon>Pseudomonadati</taxon>
        <taxon>Pseudomonadota</taxon>
        <taxon>Gammaproteobacteria</taxon>
        <taxon>Oceanospirillales</taxon>
        <taxon>Oceanospirillaceae</taxon>
        <taxon>Marinobacterium</taxon>
    </lineage>
</organism>
<dbReference type="SUPFAM" id="SSF54534">
    <property type="entry name" value="FKBP-like"/>
    <property type="match status" value="1"/>
</dbReference>
<evidence type="ECO:0000313" key="14">
    <source>
        <dbReference type="EMBL" id="SEA45060.1"/>
    </source>
</evidence>
<dbReference type="PANTHER" id="PTHR47529:SF1">
    <property type="entry name" value="PERIPLASMIC CHAPERONE PPID"/>
    <property type="match status" value="1"/>
</dbReference>
<keyword evidence="11 14" id="KW-0413">Isomerase</keyword>
<evidence type="ECO:0000259" key="13">
    <source>
        <dbReference type="PROSITE" id="PS50198"/>
    </source>
</evidence>
<keyword evidence="2" id="KW-1003">Cell membrane</keyword>
<dbReference type="AlphaFoldDB" id="A0A1H4BA87"/>
<evidence type="ECO:0000256" key="5">
    <source>
        <dbReference type="ARBA" id="ARBA00022989"/>
    </source>
</evidence>
<keyword evidence="6 12" id="KW-0472">Membrane</keyword>
<feature type="domain" description="PpiC" evidence="13">
    <location>
        <begin position="266"/>
        <end position="359"/>
    </location>
</feature>
<dbReference type="InterPro" id="IPR000297">
    <property type="entry name" value="PPIase_PpiC"/>
</dbReference>
<dbReference type="RefSeq" id="WP_091824434.1">
    <property type="nucleotide sequence ID" value="NZ_FNRJ01000003.1"/>
</dbReference>
<keyword evidence="7" id="KW-0143">Chaperone</keyword>
<protein>
    <recommendedName>
        <fullName evidence="9">Periplasmic chaperone PpiD</fullName>
    </recommendedName>
    <alternativeName>
        <fullName evidence="10">Periplasmic folding chaperone</fullName>
    </alternativeName>
</protein>
<evidence type="ECO:0000256" key="7">
    <source>
        <dbReference type="ARBA" id="ARBA00023186"/>
    </source>
</evidence>
<evidence type="ECO:0000256" key="4">
    <source>
        <dbReference type="ARBA" id="ARBA00022692"/>
    </source>
</evidence>
<dbReference type="InterPro" id="IPR027304">
    <property type="entry name" value="Trigger_fact/SurA_dom_sf"/>
</dbReference>
<proteinExistence type="inferred from homology"/>
<keyword evidence="11" id="KW-0697">Rotamase</keyword>
<dbReference type="EMBL" id="FNRJ01000003">
    <property type="protein sequence ID" value="SEA45060.1"/>
    <property type="molecule type" value="Genomic_DNA"/>
</dbReference>
<reference evidence="15" key="1">
    <citation type="submission" date="2016-10" db="EMBL/GenBank/DDBJ databases">
        <authorList>
            <person name="Varghese N."/>
            <person name="Submissions S."/>
        </authorList>
    </citation>
    <scope>NUCLEOTIDE SEQUENCE [LARGE SCALE GENOMIC DNA]</scope>
    <source>
        <strain evidence="15">DSM 11526</strain>
    </source>
</reference>
<dbReference type="Pfam" id="PF00639">
    <property type="entry name" value="Rotamase"/>
    <property type="match status" value="1"/>
</dbReference>
<comment type="subcellular location">
    <subcellularLocation>
        <location evidence="1">Cell inner membrane</location>
        <topology evidence="1">Single-pass type II membrane protein</topology>
        <orientation evidence="1">Periplasmic side</orientation>
    </subcellularLocation>
</comment>
<sequence>MLQSIRENSKGIIAKVIVGLIIVTFALFGVESLVGLANSEKAPAEVNGEEISNQDLQRGIELQRRQLLAQMGANGNPADIDENQLRRMVLQALIDQEVRLQSAESQGLYLSEAMIDQMIVGTPDFQVDGRFDRNQFEAVLRGAGFTPLMYRDLLRKEQLIAQERNAFQLSAFATEQQVERLLRLDRQTRDIAWAELSLDQFMQTAEVTDAELESRYQEQLERFMTQPQVVLDYVELNQADFVKLDAITDAELESAYQQELARFQASEERAAAHILFEEDAQEQAEAVRQRILDGELSFAEAAQEFSADAGSAEQGGDLGYNSRGVLTGPFEDTLFAMQPGEISEPVRTEFGYHLIQLNDVRNTEPPAFDEMAAELQRELAQSRAEAEYVAALERLADLSFSAGDLDVPAEELGLEIHQTEPFGQAGSESGLASNPRVVKAAFSEELTREGLNSDPIELDRETTVVVRVKEQIPERQLSLDEVRDELEGELRREQAEAALEARLQQLLADFESGNSLNTVASELSWSEVASAEREQADMPSAVNRKAFELPRPAEDAASFGTVRLPNGDRALVRVNAVQDPDLADVDADLKRQMAAFLASRNGQLDYQLHVEALTEAAEIERN</sequence>
<evidence type="ECO:0000256" key="1">
    <source>
        <dbReference type="ARBA" id="ARBA00004382"/>
    </source>
</evidence>
<comment type="similarity">
    <text evidence="8">Belongs to the PpiD chaperone family.</text>
</comment>
<evidence type="ECO:0000313" key="15">
    <source>
        <dbReference type="Proteomes" id="UP000242469"/>
    </source>
</evidence>
<evidence type="ECO:0000256" key="10">
    <source>
        <dbReference type="ARBA" id="ARBA00042775"/>
    </source>
</evidence>
<dbReference type="InterPro" id="IPR046357">
    <property type="entry name" value="PPIase_dom_sf"/>
</dbReference>
<gene>
    <name evidence="14" type="ORF">SAMN02745729_103233</name>
</gene>
<dbReference type="PANTHER" id="PTHR47529">
    <property type="entry name" value="PEPTIDYL-PROLYL CIS-TRANS ISOMERASE D"/>
    <property type="match status" value="1"/>
</dbReference>
<dbReference type="InterPro" id="IPR023058">
    <property type="entry name" value="PPIase_PpiC_CS"/>
</dbReference>
<dbReference type="Pfam" id="PF13624">
    <property type="entry name" value="SurA_N_3"/>
    <property type="match status" value="1"/>
</dbReference>
<dbReference type="Proteomes" id="UP000242469">
    <property type="component" value="Unassembled WGS sequence"/>
</dbReference>
<dbReference type="GO" id="GO:0005886">
    <property type="term" value="C:plasma membrane"/>
    <property type="evidence" value="ECO:0007669"/>
    <property type="project" value="UniProtKB-SubCell"/>
</dbReference>
<dbReference type="Gene3D" id="3.10.50.40">
    <property type="match status" value="1"/>
</dbReference>
<name>A0A1H4BA87_9GAMM</name>
<accession>A0A1H4BA87</accession>
<evidence type="ECO:0000256" key="8">
    <source>
        <dbReference type="ARBA" id="ARBA00038408"/>
    </source>
</evidence>
<dbReference type="OrthoDB" id="9812372at2"/>
<evidence type="ECO:0000256" key="3">
    <source>
        <dbReference type="ARBA" id="ARBA00022519"/>
    </source>
</evidence>
<dbReference type="GO" id="GO:0003755">
    <property type="term" value="F:peptidyl-prolyl cis-trans isomerase activity"/>
    <property type="evidence" value="ECO:0007669"/>
    <property type="project" value="UniProtKB-KW"/>
</dbReference>
<keyword evidence="3" id="KW-0997">Cell inner membrane</keyword>
<dbReference type="InterPro" id="IPR052029">
    <property type="entry name" value="PpiD_chaperone"/>
</dbReference>